<feature type="transmembrane region" description="Helical" evidence="1">
    <location>
        <begin position="6"/>
        <end position="22"/>
    </location>
</feature>
<evidence type="ECO:0000313" key="3">
    <source>
        <dbReference type="EMBL" id="MBO0439619.1"/>
    </source>
</evidence>
<dbReference type="RefSeq" id="WP_207111706.1">
    <property type="nucleotide sequence ID" value="NZ_JAFLWD010000009.1"/>
</dbReference>
<comment type="caution">
    <text evidence="3">The sequence shown here is derived from an EMBL/GenBank/DDBJ whole genome shotgun (WGS) entry which is preliminary data.</text>
</comment>
<proteinExistence type="predicted"/>
<evidence type="ECO:0000256" key="1">
    <source>
        <dbReference type="SAM" id="Phobius"/>
    </source>
</evidence>
<keyword evidence="1" id="KW-1133">Transmembrane helix</keyword>
<evidence type="ECO:0000313" key="4">
    <source>
        <dbReference type="Proteomes" id="UP000664632"/>
    </source>
</evidence>
<dbReference type="InterPro" id="IPR046502">
    <property type="entry name" value="DUF6680"/>
</dbReference>
<sequence length="119" mass="14041">MEQLVNISVVVCPIALYVWSNYSKKCAEKKKKQNQLLERLVEHRDFPRLVEFQKALNSIPLIFSESKEVLDALKEFEFAMDQHIGFEREKLGNLFKIMYTYLGLEANFDVIYLTKNSKF</sequence>
<gene>
    <name evidence="3" type="ORF">JZO69_04565</name>
</gene>
<accession>A0ABS3GXB8</accession>
<organism evidence="3 4">
    <name type="scientific">Candidatus Enterococcus ikei</name>
    <dbReference type="NCBI Taxonomy" id="2815326"/>
    <lineage>
        <taxon>Bacteria</taxon>
        <taxon>Bacillati</taxon>
        <taxon>Bacillota</taxon>
        <taxon>Bacilli</taxon>
        <taxon>Lactobacillales</taxon>
        <taxon>Enterococcaceae</taxon>
        <taxon>Enterococcus</taxon>
    </lineage>
</organism>
<keyword evidence="1" id="KW-0812">Transmembrane</keyword>
<reference evidence="3 4" key="1">
    <citation type="submission" date="2021-03" db="EMBL/GenBank/DDBJ databases">
        <title>Enterococcal diversity collection.</title>
        <authorList>
            <person name="Gilmore M.S."/>
            <person name="Schwartzman J."/>
            <person name="Van Tyne D."/>
            <person name="Martin M."/>
            <person name="Earl A.M."/>
            <person name="Manson A.L."/>
            <person name="Straub T."/>
            <person name="Salamzade R."/>
            <person name="Saavedra J."/>
            <person name="Lebreton F."/>
            <person name="Prichula J."/>
            <person name="Schaufler K."/>
            <person name="Gaca A."/>
            <person name="Sgardioli B."/>
            <person name="Wagenaar J."/>
            <person name="Strong T."/>
        </authorList>
    </citation>
    <scope>NUCLEOTIDE SEQUENCE [LARGE SCALE GENOMIC DNA]</scope>
    <source>
        <strain evidence="3 4">DIV0869a</strain>
    </source>
</reference>
<name>A0ABS3GXB8_9ENTE</name>
<feature type="domain" description="DUF6680" evidence="2">
    <location>
        <begin position="5"/>
        <end position="81"/>
    </location>
</feature>
<keyword evidence="1" id="KW-0472">Membrane</keyword>
<dbReference type="EMBL" id="JAFLWD010000009">
    <property type="protein sequence ID" value="MBO0439619.1"/>
    <property type="molecule type" value="Genomic_DNA"/>
</dbReference>
<keyword evidence="4" id="KW-1185">Reference proteome</keyword>
<dbReference type="Proteomes" id="UP000664632">
    <property type="component" value="Unassembled WGS sequence"/>
</dbReference>
<evidence type="ECO:0000259" key="2">
    <source>
        <dbReference type="Pfam" id="PF20385"/>
    </source>
</evidence>
<protein>
    <recommendedName>
        <fullName evidence="2">DUF6680 domain-containing protein</fullName>
    </recommendedName>
</protein>
<dbReference type="Pfam" id="PF20385">
    <property type="entry name" value="DUF6680"/>
    <property type="match status" value="1"/>
</dbReference>